<sequence length="265" mass="28788">MNGKTYGETWSAITGATRYEFLMQLRRRAVWTVVGLFVAWGFAAFRFYVALGGDEAETLSLAQWMASWSLVAQYFAPIGFGILVADRLPRDGGTWVGELLETLPGSAGGRFFGKYLGSVAATLVPLLLIYLAGVAYLVFERGNLMAIPLGLLTFAAINLSGLLFVAAFSISCPAVLWVPLYQTLFVGYWFWGNLLSPDSTIPTISGTILTPVGWYPAAGFFDLKGTNAGDATAWEAVVSIASLLALAALALYGAHRYLRWQRARQ</sequence>
<evidence type="ECO:0000313" key="2">
    <source>
        <dbReference type="EMBL" id="QIN84529.1"/>
    </source>
</evidence>
<feature type="transmembrane region" description="Helical" evidence="1">
    <location>
        <begin position="115"/>
        <end position="139"/>
    </location>
</feature>
<dbReference type="Proteomes" id="UP000501452">
    <property type="component" value="Chromosome"/>
</dbReference>
<feature type="transmembrane region" description="Helical" evidence="1">
    <location>
        <begin position="233"/>
        <end position="254"/>
    </location>
</feature>
<keyword evidence="1" id="KW-0812">Transmembrane</keyword>
<name>A0A6G8QDH3_9ACTN</name>
<proteinExistence type="predicted"/>
<feature type="transmembrane region" description="Helical" evidence="1">
    <location>
        <begin position="145"/>
        <end position="167"/>
    </location>
</feature>
<organism evidence="2 3">
    <name type="scientific">Rubrobacter tropicus</name>
    <dbReference type="NCBI Taxonomy" id="2653851"/>
    <lineage>
        <taxon>Bacteria</taxon>
        <taxon>Bacillati</taxon>
        <taxon>Actinomycetota</taxon>
        <taxon>Rubrobacteria</taxon>
        <taxon>Rubrobacterales</taxon>
        <taxon>Rubrobacteraceae</taxon>
        <taxon>Rubrobacter</taxon>
    </lineage>
</organism>
<keyword evidence="3" id="KW-1185">Reference proteome</keyword>
<dbReference type="AlphaFoldDB" id="A0A6G8QDH3"/>
<feature type="transmembrane region" description="Helical" evidence="1">
    <location>
        <begin position="174"/>
        <end position="191"/>
    </location>
</feature>
<protein>
    <submittedName>
        <fullName evidence="2">Uncharacterized protein</fullName>
    </submittedName>
</protein>
<keyword evidence="1" id="KW-1133">Transmembrane helix</keyword>
<feature type="transmembrane region" description="Helical" evidence="1">
    <location>
        <begin position="61"/>
        <end position="85"/>
    </location>
</feature>
<feature type="transmembrane region" description="Helical" evidence="1">
    <location>
        <begin position="29"/>
        <end position="49"/>
    </location>
</feature>
<gene>
    <name evidence="2" type="ORF">GBA63_19175</name>
</gene>
<dbReference type="KEGG" id="rub:GBA63_19175"/>
<accession>A0A6G8QDH3</accession>
<dbReference type="RefSeq" id="WP_166178806.1">
    <property type="nucleotide sequence ID" value="NZ_CP045119.1"/>
</dbReference>
<dbReference type="EMBL" id="CP045119">
    <property type="protein sequence ID" value="QIN84529.1"/>
    <property type="molecule type" value="Genomic_DNA"/>
</dbReference>
<evidence type="ECO:0000256" key="1">
    <source>
        <dbReference type="SAM" id="Phobius"/>
    </source>
</evidence>
<reference evidence="2 3" key="1">
    <citation type="submission" date="2019-10" db="EMBL/GenBank/DDBJ databases">
        <title>Rubrobacter sp nov SCSIO 52090 isolated from a deep-sea sediment in the South China Sea.</title>
        <authorList>
            <person name="Chen R.W."/>
        </authorList>
    </citation>
    <scope>NUCLEOTIDE SEQUENCE [LARGE SCALE GENOMIC DNA]</scope>
    <source>
        <strain evidence="2 3">SCSIO 52909</strain>
    </source>
</reference>
<keyword evidence="1" id="KW-0472">Membrane</keyword>
<evidence type="ECO:0000313" key="3">
    <source>
        <dbReference type="Proteomes" id="UP000501452"/>
    </source>
</evidence>